<evidence type="ECO:0000256" key="3">
    <source>
        <dbReference type="ARBA" id="ARBA00023125"/>
    </source>
</evidence>
<evidence type="ECO:0000313" key="6">
    <source>
        <dbReference type="EMBL" id="KAI9261604.1"/>
    </source>
</evidence>
<evidence type="ECO:0000256" key="2">
    <source>
        <dbReference type="ARBA" id="ARBA00022723"/>
    </source>
</evidence>
<dbReference type="CDD" id="cd12148">
    <property type="entry name" value="fungal_TF_MHR"/>
    <property type="match status" value="1"/>
</dbReference>
<dbReference type="PROSITE" id="PS00463">
    <property type="entry name" value="ZN2_CY6_FUNGAL_1"/>
    <property type="match status" value="1"/>
</dbReference>
<dbReference type="SUPFAM" id="SSF57701">
    <property type="entry name" value="Zn2/Cys6 DNA-binding domain"/>
    <property type="match status" value="1"/>
</dbReference>
<dbReference type="InterPro" id="IPR036864">
    <property type="entry name" value="Zn2-C6_fun-type_DNA-bd_sf"/>
</dbReference>
<dbReference type="PANTHER" id="PTHR46910:SF3">
    <property type="entry name" value="HALOTOLERANCE PROTEIN 9-RELATED"/>
    <property type="match status" value="1"/>
</dbReference>
<comment type="subcellular location">
    <subcellularLocation>
        <location evidence="1">Nucleus</location>
    </subcellularLocation>
</comment>
<keyword evidence="7" id="KW-1185">Reference proteome</keyword>
<gene>
    <name evidence="6" type="ORF">BDA99DRAFT_511884</name>
</gene>
<dbReference type="GO" id="GO:0005634">
    <property type="term" value="C:nucleus"/>
    <property type="evidence" value="ECO:0007669"/>
    <property type="project" value="UniProtKB-SubCell"/>
</dbReference>
<keyword evidence="2" id="KW-0479">Metal-binding</keyword>
<dbReference type="PROSITE" id="PS50007">
    <property type="entry name" value="PIPLC_X_DOMAIN"/>
    <property type="match status" value="1"/>
</dbReference>
<dbReference type="AlphaFoldDB" id="A0AAD5JZB5"/>
<keyword evidence="4" id="KW-0539">Nucleus</keyword>
<evidence type="ECO:0000256" key="1">
    <source>
        <dbReference type="ARBA" id="ARBA00004123"/>
    </source>
</evidence>
<organism evidence="6 7">
    <name type="scientific">Phascolomyces articulosus</name>
    <dbReference type="NCBI Taxonomy" id="60185"/>
    <lineage>
        <taxon>Eukaryota</taxon>
        <taxon>Fungi</taxon>
        <taxon>Fungi incertae sedis</taxon>
        <taxon>Mucoromycota</taxon>
        <taxon>Mucoromycotina</taxon>
        <taxon>Mucoromycetes</taxon>
        <taxon>Mucorales</taxon>
        <taxon>Lichtheimiaceae</taxon>
        <taxon>Phascolomyces</taxon>
    </lineage>
</organism>
<dbReference type="GO" id="GO:0000981">
    <property type="term" value="F:DNA-binding transcription factor activity, RNA polymerase II-specific"/>
    <property type="evidence" value="ECO:0007669"/>
    <property type="project" value="InterPro"/>
</dbReference>
<dbReference type="GO" id="GO:0003677">
    <property type="term" value="F:DNA binding"/>
    <property type="evidence" value="ECO:0007669"/>
    <property type="project" value="UniProtKB-KW"/>
</dbReference>
<dbReference type="EMBL" id="JAIXMP010000015">
    <property type="protein sequence ID" value="KAI9261604.1"/>
    <property type="molecule type" value="Genomic_DNA"/>
</dbReference>
<dbReference type="PANTHER" id="PTHR46910">
    <property type="entry name" value="TRANSCRIPTION FACTOR PDR1"/>
    <property type="match status" value="1"/>
</dbReference>
<dbReference type="GO" id="GO:0008270">
    <property type="term" value="F:zinc ion binding"/>
    <property type="evidence" value="ECO:0007669"/>
    <property type="project" value="InterPro"/>
</dbReference>
<sequence length="713" mass="82321">MLNILELVKQIQSLAFPYYKTFTMRNERPCSACRILRKKCVWLRNSDLCDRCLKHGTECIPIDVYDGTSSGEPVAQDGEPDLQDWWVDVIKVQNELQQMESEIQTSLRPTRMQDFESTPEADYSDVSQITSVLITSTSNSSSSSSSTVGTPKNIIISTPTSVSNIEYEVQVNKNYEDSDFKEPEWQLSIINGQIRLISSIQTIDELEMYTRASLRYLSPFAAIFETEQIHFDSSSISIALGSKRFIQRNNVKKPRKTFKAIGFDDTIYDYKAIADKLIRRYIETYNEMVGLLHVPTFMKYYNKLEDPLTDALTLAICVDAIVTVRRHFDYTPTEKRYLADYFYTKCKYLLLDMFEDPTRKFETVMATTLVQRYLIEMVMDCSEARRLTTVALLICADLDVLYITNKMGPVERVIYQRHRLYLEIYNQTFDMLLEDRLDFTAAANIQLETLEDEPEKTREYATMCNHIFRFAGSTYNMNLMHRINNLIHGRSSSLRFDDILRFEPVAREWFASLPEEYRICDDPFAPDAYEFVDKCESTSNILPFATLHMNAAVVTSSILQPRLSENSPAFDILRLVRDRAASLAVTSCKVLISVMKANLKEDSDLPSLSFEALFQVLYALDKLAACPHIEFPLEVRGLLRDCFKIVRKFLPADHQISVPSTHLESYLKNPKKYPLDFYEQYPLPGCALIYAIFMTSLEQLDRHLEECNKLCSI</sequence>
<accession>A0AAD5JZB5</accession>
<keyword evidence="3" id="KW-0238">DNA-binding</keyword>
<dbReference type="Proteomes" id="UP001209540">
    <property type="component" value="Unassembled WGS sequence"/>
</dbReference>
<evidence type="ECO:0000313" key="7">
    <source>
        <dbReference type="Proteomes" id="UP001209540"/>
    </source>
</evidence>
<reference evidence="6" key="2">
    <citation type="submission" date="2023-02" db="EMBL/GenBank/DDBJ databases">
        <authorList>
            <consortium name="DOE Joint Genome Institute"/>
            <person name="Mondo S.J."/>
            <person name="Chang Y."/>
            <person name="Wang Y."/>
            <person name="Ahrendt S."/>
            <person name="Andreopoulos W."/>
            <person name="Barry K."/>
            <person name="Beard J."/>
            <person name="Benny G.L."/>
            <person name="Blankenship S."/>
            <person name="Bonito G."/>
            <person name="Cuomo C."/>
            <person name="Desiro A."/>
            <person name="Gervers K.A."/>
            <person name="Hundley H."/>
            <person name="Kuo A."/>
            <person name="LaButti K."/>
            <person name="Lang B.F."/>
            <person name="Lipzen A."/>
            <person name="O'Donnell K."/>
            <person name="Pangilinan J."/>
            <person name="Reynolds N."/>
            <person name="Sandor L."/>
            <person name="Smith M.W."/>
            <person name="Tsang A."/>
            <person name="Grigoriev I.V."/>
            <person name="Stajich J.E."/>
            <person name="Spatafora J.W."/>
        </authorList>
    </citation>
    <scope>NUCLEOTIDE SEQUENCE</scope>
    <source>
        <strain evidence="6">RSA 2281</strain>
    </source>
</reference>
<proteinExistence type="predicted"/>
<dbReference type="InterPro" id="IPR050987">
    <property type="entry name" value="AtrR-like"/>
</dbReference>
<reference evidence="6" key="1">
    <citation type="journal article" date="2022" name="IScience">
        <title>Evolution of zygomycete secretomes and the origins of terrestrial fungal ecologies.</title>
        <authorList>
            <person name="Chang Y."/>
            <person name="Wang Y."/>
            <person name="Mondo S."/>
            <person name="Ahrendt S."/>
            <person name="Andreopoulos W."/>
            <person name="Barry K."/>
            <person name="Beard J."/>
            <person name="Benny G.L."/>
            <person name="Blankenship S."/>
            <person name="Bonito G."/>
            <person name="Cuomo C."/>
            <person name="Desiro A."/>
            <person name="Gervers K.A."/>
            <person name="Hundley H."/>
            <person name="Kuo A."/>
            <person name="LaButti K."/>
            <person name="Lang B.F."/>
            <person name="Lipzen A."/>
            <person name="O'Donnell K."/>
            <person name="Pangilinan J."/>
            <person name="Reynolds N."/>
            <person name="Sandor L."/>
            <person name="Smith M.E."/>
            <person name="Tsang A."/>
            <person name="Grigoriev I.V."/>
            <person name="Stajich J.E."/>
            <person name="Spatafora J.W."/>
        </authorList>
    </citation>
    <scope>NUCLEOTIDE SEQUENCE</scope>
    <source>
        <strain evidence="6">RSA 2281</strain>
    </source>
</reference>
<comment type="caution">
    <text evidence="6">The sequence shown here is derived from an EMBL/GenBank/DDBJ whole genome shotgun (WGS) entry which is preliminary data.</text>
</comment>
<feature type="domain" description="Zn(2)-C6 fungal-type" evidence="5">
    <location>
        <begin position="29"/>
        <end position="59"/>
    </location>
</feature>
<evidence type="ECO:0000256" key="4">
    <source>
        <dbReference type="ARBA" id="ARBA00023242"/>
    </source>
</evidence>
<dbReference type="InterPro" id="IPR001138">
    <property type="entry name" value="Zn2Cys6_DnaBD"/>
</dbReference>
<name>A0AAD5JZB5_9FUNG</name>
<dbReference type="CDD" id="cd00067">
    <property type="entry name" value="GAL4"/>
    <property type="match status" value="1"/>
</dbReference>
<protein>
    <recommendedName>
        <fullName evidence="5">Zn(2)-C6 fungal-type domain-containing protein</fullName>
    </recommendedName>
</protein>
<evidence type="ECO:0000259" key="5">
    <source>
        <dbReference type="PROSITE" id="PS00463"/>
    </source>
</evidence>